<dbReference type="PROSITE" id="PS51186">
    <property type="entry name" value="GNAT"/>
    <property type="match status" value="1"/>
</dbReference>
<dbReference type="KEGG" id="ohi:H8790_09305"/>
<dbReference type="Gene3D" id="3.40.630.30">
    <property type="match status" value="1"/>
</dbReference>
<sequence length="175" mass="19633">MIRAGNEADIGPIEKIYHRILERQEAGLASVGWIRGVYPTAQTAREALAAGELFVLEADGAVAAAARINQRQVPEYQNARWRYADAPDEQIMVLHTLVVDPEQSGMGYGTEFVRFYERYALQRGCPYLRMDTNAVNAAARRLYRGLGYWEADIVPCVFNGIPDVQLVCLEKRIGQ</sequence>
<evidence type="ECO:0000256" key="1">
    <source>
        <dbReference type="ARBA" id="ARBA00022679"/>
    </source>
</evidence>
<dbReference type="SUPFAM" id="SSF55729">
    <property type="entry name" value="Acyl-CoA N-acyltransferases (Nat)"/>
    <property type="match status" value="1"/>
</dbReference>
<dbReference type="InterPro" id="IPR016181">
    <property type="entry name" value="Acyl_CoA_acyltransferase"/>
</dbReference>
<gene>
    <name evidence="3" type="ORF">H8790_09305</name>
</gene>
<dbReference type="AlphaFoldDB" id="A0A7G9B284"/>
<proteinExistence type="predicted"/>
<reference evidence="3 4" key="1">
    <citation type="submission" date="2020-08" db="EMBL/GenBank/DDBJ databases">
        <authorList>
            <person name="Liu C."/>
            <person name="Sun Q."/>
        </authorList>
    </citation>
    <scope>NUCLEOTIDE SEQUENCE [LARGE SCALE GENOMIC DNA]</scope>
    <source>
        <strain evidence="3 4">NSJ-62</strain>
    </source>
</reference>
<dbReference type="Proteomes" id="UP000515960">
    <property type="component" value="Chromosome"/>
</dbReference>
<evidence type="ECO:0000313" key="4">
    <source>
        <dbReference type="Proteomes" id="UP000515960"/>
    </source>
</evidence>
<name>A0A7G9B284_9FIRM</name>
<dbReference type="PANTHER" id="PTHR13947">
    <property type="entry name" value="GNAT FAMILY N-ACETYLTRANSFERASE"/>
    <property type="match status" value="1"/>
</dbReference>
<protein>
    <submittedName>
        <fullName evidence="3">GNAT family N-acetyltransferase</fullName>
    </submittedName>
</protein>
<evidence type="ECO:0000313" key="3">
    <source>
        <dbReference type="EMBL" id="QNL43665.1"/>
    </source>
</evidence>
<dbReference type="Pfam" id="PF00583">
    <property type="entry name" value="Acetyltransf_1"/>
    <property type="match status" value="1"/>
</dbReference>
<dbReference type="CDD" id="cd04301">
    <property type="entry name" value="NAT_SF"/>
    <property type="match status" value="1"/>
</dbReference>
<dbReference type="InterPro" id="IPR000182">
    <property type="entry name" value="GNAT_dom"/>
</dbReference>
<accession>A0A7G9B284</accession>
<dbReference type="EMBL" id="CP060490">
    <property type="protein sequence ID" value="QNL43665.1"/>
    <property type="molecule type" value="Genomic_DNA"/>
</dbReference>
<dbReference type="GO" id="GO:0008080">
    <property type="term" value="F:N-acetyltransferase activity"/>
    <property type="evidence" value="ECO:0007669"/>
    <property type="project" value="InterPro"/>
</dbReference>
<keyword evidence="1 3" id="KW-0808">Transferase</keyword>
<keyword evidence="4" id="KW-1185">Reference proteome</keyword>
<dbReference type="InterPro" id="IPR050769">
    <property type="entry name" value="NAT_camello-type"/>
</dbReference>
<dbReference type="PANTHER" id="PTHR13947:SF37">
    <property type="entry name" value="LD18367P"/>
    <property type="match status" value="1"/>
</dbReference>
<evidence type="ECO:0000259" key="2">
    <source>
        <dbReference type="PROSITE" id="PS51186"/>
    </source>
</evidence>
<organism evidence="3 4">
    <name type="scientific">Oscillibacter hominis</name>
    <dbReference type="NCBI Taxonomy" id="2763056"/>
    <lineage>
        <taxon>Bacteria</taxon>
        <taxon>Bacillati</taxon>
        <taxon>Bacillota</taxon>
        <taxon>Clostridia</taxon>
        <taxon>Eubacteriales</taxon>
        <taxon>Oscillospiraceae</taxon>
        <taxon>Oscillibacter</taxon>
    </lineage>
</organism>
<dbReference type="RefSeq" id="WP_187332256.1">
    <property type="nucleotide sequence ID" value="NZ_CP060490.1"/>
</dbReference>
<feature type="domain" description="N-acetyltransferase" evidence="2">
    <location>
        <begin position="1"/>
        <end position="174"/>
    </location>
</feature>